<evidence type="ECO:0000313" key="2">
    <source>
        <dbReference type="EMBL" id="TMS39887.1"/>
    </source>
</evidence>
<protein>
    <submittedName>
        <fullName evidence="2">Uncharacterized protein</fullName>
    </submittedName>
</protein>
<name>A0A4U8V891_STECR</name>
<dbReference type="EMBL" id="CM016762">
    <property type="protein sequence ID" value="TMS39887.1"/>
    <property type="molecule type" value="Genomic_DNA"/>
</dbReference>
<reference evidence="2 3" key="2">
    <citation type="journal article" date="2019" name="G3 (Bethesda)">
        <title>Hybrid Assembly of the Genome of the Entomopathogenic Nematode Steinernema carpocapsae Identifies the X-Chromosome.</title>
        <authorList>
            <person name="Serra L."/>
            <person name="Macchietto M."/>
            <person name="Macias-Munoz A."/>
            <person name="McGill C.J."/>
            <person name="Rodriguez I.M."/>
            <person name="Rodriguez B."/>
            <person name="Murad R."/>
            <person name="Mortazavi A."/>
        </authorList>
    </citation>
    <scope>NUCLEOTIDE SEQUENCE [LARGE SCALE GENOMIC DNA]</scope>
    <source>
        <strain evidence="2 3">ALL</strain>
    </source>
</reference>
<dbReference type="PANTHER" id="PTHR19446">
    <property type="entry name" value="REVERSE TRANSCRIPTASES"/>
    <property type="match status" value="1"/>
</dbReference>
<reference evidence="2 3" key="1">
    <citation type="journal article" date="2015" name="Genome Biol.">
        <title>Comparative genomics of Steinernema reveals deeply conserved gene regulatory networks.</title>
        <authorList>
            <person name="Dillman A.R."/>
            <person name="Macchietto M."/>
            <person name="Porter C.F."/>
            <person name="Rogers A."/>
            <person name="Williams B."/>
            <person name="Antoshechkin I."/>
            <person name="Lee M.M."/>
            <person name="Goodwin Z."/>
            <person name="Lu X."/>
            <person name="Lewis E.E."/>
            <person name="Goodrich-Blair H."/>
            <person name="Stock S.P."/>
            <person name="Adams B.J."/>
            <person name="Sternberg P.W."/>
            <person name="Mortazavi A."/>
        </authorList>
    </citation>
    <scope>NUCLEOTIDE SEQUENCE [LARGE SCALE GENOMIC DNA]</scope>
    <source>
        <strain evidence="2 3">ALL</strain>
    </source>
</reference>
<dbReference type="OrthoDB" id="5856459at2759"/>
<sequence length="261" mass="30475">MKTGRSPGQDRVTTEMLKLAKSRILPQLTAILNQCLRNGEVPAEMADSRTILLFKKGDHLDLKNYRPISLLDHLQAGRLQEELLNSRTLMFLPDSNEKIWGPTRAEVEQMDREEEEMKAKEKKEREEQAIAVREARRLALTARKNIADESQILGIADKIFLCSYNVPKILGEYRERVTKERDTIPFRLMHKRKITLEYWRKLGSGQPMKFARKDKKIVERAQKLIGRFKENEEKHKEVNEKRNVLLAQIMALNPVSDFRLL</sequence>
<dbReference type="Proteomes" id="UP000298663">
    <property type="component" value="Chromosome X"/>
</dbReference>
<accession>A0A4U8V891</accession>
<evidence type="ECO:0000313" key="3">
    <source>
        <dbReference type="Proteomes" id="UP000298663"/>
    </source>
</evidence>
<gene>
    <name evidence="2" type="ORF">L596_006344</name>
</gene>
<evidence type="ECO:0000256" key="1">
    <source>
        <dbReference type="SAM" id="Coils"/>
    </source>
</evidence>
<dbReference type="AlphaFoldDB" id="A0A4U8V891"/>
<keyword evidence="3" id="KW-1185">Reference proteome</keyword>
<organism evidence="2 3">
    <name type="scientific">Steinernema carpocapsae</name>
    <name type="common">Entomopathogenic nematode</name>
    <dbReference type="NCBI Taxonomy" id="34508"/>
    <lineage>
        <taxon>Eukaryota</taxon>
        <taxon>Metazoa</taxon>
        <taxon>Ecdysozoa</taxon>
        <taxon>Nematoda</taxon>
        <taxon>Chromadorea</taxon>
        <taxon>Rhabditida</taxon>
        <taxon>Tylenchina</taxon>
        <taxon>Panagrolaimomorpha</taxon>
        <taxon>Strongyloidoidea</taxon>
        <taxon>Steinernematidae</taxon>
        <taxon>Steinernema</taxon>
    </lineage>
</organism>
<keyword evidence="1" id="KW-0175">Coiled coil</keyword>
<proteinExistence type="predicted"/>
<feature type="coiled-coil region" evidence="1">
    <location>
        <begin position="103"/>
        <end position="130"/>
    </location>
</feature>